<feature type="compositionally biased region" description="Basic and acidic residues" evidence="1">
    <location>
        <begin position="64"/>
        <end position="75"/>
    </location>
</feature>
<sequence>MPDSYYRDKERKREEKKREKMERKEVQQKDKEAREKEFGEKEPRCLEMLFRPKQAKPYKPKRSASQEKVEKESRRRTVQAIPPSMNGIMGRVPRCSL</sequence>
<protein>
    <submittedName>
        <fullName evidence="2">Uncharacterized protein</fullName>
    </submittedName>
</protein>
<feature type="region of interest" description="Disordered" evidence="1">
    <location>
        <begin position="1"/>
        <end position="97"/>
    </location>
</feature>
<evidence type="ECO:0000313" key="2">
    <source>
        <dbReference type="EMBL" id="RPA78757.1"/>
    </source>
</evidence>
<dbReference type="EMBL" id="ML119707">
    <property type="protein sequence ID" value="RPA78757.1"/>
    <property type="molecule type" value="Genomic_DNA"/>
</dbReference>
<gene>
    <name evidence="2" type="ORF">BJ508DRAFT_328931</name>
</gene>
<evidence type="ECO:0000313" key="3">
    <source>
        <dbReference type="Proteomes" id="UP000275078"/>
    </source>
</evidence>
<feature type="compositionally biased region" description="Basic residues" evidence="1">
    <location>
        <begin position="53"/>
        <end position="62"/>
    </location>
</feature>
<dbReference type="Proteomes" id="UP000275078">
    <property type="component" value="Unassembled WGS sequence"/>
</dbReference>
<proteinExistence type="predicted"/>
<dbReference type="AlphaFoldDB" id="A0A3N4HZZ1"/>
<name>A0A3N4HZZ1_ASCIM</name>
<organism evidence="2 3">
    <name type="scientific">Ascobolus immersus RN42</name>
    <dbReference type="NCBI Taxonomy" id="1160509"/>
    <lineage>
        <taxon>Eukaryota</taxon>
        <taxon>Fungi</taxon>
        <taxon>Dikarya</taxon>
        <taxon>Ascomycota</taxon>
        <taxon>Pezizomycotina</taxon>
        <taxon>Pezizomycetes</taxon>
        <taxon>Pezizales</taxon>
        <taxon>Ascobolaceae</taxon>
        <taxon>Ascobolus</taxon>
    </lineage>
</organism>
<accession>A0A3N4HZZ1</accession>
<reference evidence="2 3" key="1">
    <citation type="journal article" date="2018" name="Nat. Ecol. Evol.">
        <title>Pezizomycetes genomes reveal the molecular basis of ectomycorrhizal truffle lifestyle.</title>
        <authorList>
            <person name="Murat C."/>
            <person name="Payen T."/>
            <person name="Noel B."/>
            <person name="Kuo A."/>
            <person name="Morin E."/>
            <person name="Chen J."/>
            <person name="Kohler A."/>
            <person name="Krizsan K."/>
            <person name="Balestrini R."/>
            <person name="Da Silva C."/>
            <person name="Montanini B."/>
            <person name="Hainaut M."/>
            <person name="Levati E."/>
            <person name="Barry K.W."/>
            <person name="Belfiori B."/>
            <person name="Cichocki N."/>
            <person name="Clum A."/>
            <person name="Dockter R.B."/>
            <person name="Fauchery L."/>
            <person name="Guy J."/>
            <person name="Iotti M."/>
            <person name="Le Tacon F."/>
            <person name="Lindquist E.A."/>
            <person name="Lipzen A."/>
            <person name="Malagnac F."/>
            <person name="Mello A."/>
            <person name="Molinier V."/>
            <person name="Miyauchi S."/>
            <person name="Poulain J."/>
            <person name="Riccioni C."/>
            <person name="Rubini A."/>
            <person name="Sitrit Y."/>
            <person name="Splivallo R."/>
            <person name="Traeger S."/>
            <person name="Wang M."/>
            <person name="Zifcakova L."/>
            <person name="Wipf D."/>
            <person name="Zambonelli A."/>
            <person name="Paolocci F."/>
            <person name="Nowrousian M."/>
            <person name="Ottonello S."/>
            <person name="Baldrian P."/>
            <person name="Spatafora J.W."/>
            <person name="Henrissat B."/>
            <person name="Nagy L.G."/>
            <person name="Aury J.M."/>
            <person name="Wincker P."/>
            <person name="Grigoriev I.V."/>
            <person name="Bonfante P."/>
            <person name="Martin F.M."/>
        </authorList>
    </citation>
    <scope>NUCLEOTIDE SEQUENCE [LARGE SCALE GENOMIC DNA]</scope>
    <source>
        <strain evidence="2 3">RN42</strain>
    </source>
</reference>
<keyword evidence="3" id="KW-1185">Reference proteome</keyword>
<evidence type="ECO:0000256" key="1">
    <source>
        <dbReference type="SAM" id="MobiDB-lite"/>
    </source>
</evidence>
<feature type="compositionally biased region" description="Basic and acidic residues" evidence="1">
    <location>
        <begin position="1"/>
        <end position="45"/>
    </location>
</feature>